<dbReference type="InterPro" id="IPR005162">
    <property type="entry name" value="Retrotrans_gag_dom"/>
</dbReference>
<dbReference type="GO" id="GO:0046872">
    <property type="term" value="F:metal ion binding"/>
    <property type="evidence" value="ECO:0007669"/>
    <property type="project" value="InterPro"/>
</dbReference>
<organism evidence="4">
    <name type="scientific">Tanacetum cinerariifolium</name>
    <name type="common">Dalmatian daisy</name>
    <name type="synonym">Chrysanthemum cinerariifolium</name>
    <dbReference type="NCBI Taxonomy" id="118510"/>
    <lineage>
        <taxon>Eukaryota</taxon>
        <taxon>Viridiplantae</taxon>
        <taxon>Streptophyta</taxon>
        <taxon>Embryophyta</taxon>
        <taxon>Tracheophyta</taxon>
        <taxon>Spermatophyta</taxon>
        <taxon>Magnoliopsida</taxon>
        <taxon>eudicotyledons</taxon>
        <taxon>Gunneridae</taxon>
        <taxon>Pentapetalae</taxon>
        <taxon>asterids</taxon>
        <taxon>campanulids</taxon>
        <taxon>Asterales</taxon>
        <taxon>Asteraceae</taxon>
        <taxon>Asteroideae</taxon>
        <taxon>Anthemideae</taxon>
        <taxon>Anthemidinae</taxon>
        <taxon>Tanacetum</taxon>
    </lineage>
</organism>
<dbReference type="InterPro" id="IPR041577">
    <property type="entry name" value="RT_RNaseH_2"/>
</dbReference>
<dbReference type="Pfam" id="PF00403">
    <property type="entry name" value="HMA"/>
    <property type="match status" value="1"/>
</dbReference>
<feature type="compositionally biased region" description="Basic and acidic residues" evidence="2">
    <location>
        <begin position="858"/>
        <end position="915"/>
    </location>
</feature>
<dbReference type="GO" id="GO:0004523">
    <property type="term" value="F:RNA-DNA hybrid ribonuclease activity"/>
    <property type="evidence" value="ECO:0007669"/>
    <property type="project" value="InterPro"/>
</dbReference>
<dbReference type="Pfam" id="PF17919">
    <property type="entry name" value="RT_RNaseH_2"/>
    <property type="match status" value="1"/>
</dbReference>
<dbReference type="SUPFAM" id="SSF56672">
    <property type="entry name" value="DNA/RNA polymerases"/>
    <property type="match status" value="1"/>
</dbReference>
<feature type="compositionally biased region" description="Basic and acidic residues" evidence="2">
    <location>
        <begin position="194"/>
        <end position="219"/>
    </location>
</feature>
<dbReference type="Gene3D" id="3.30.70.270">
    <property type="match status" value="1"/>
</dbReference>
<dbReference type="InterPro" id="IPR002156">
    <property type="entry name" value="RNaseH_domain"/>
</dbReference>
<reference evidence="4" key="1">
    <citation type="journal article" date="2019" name="Sci. Rep.">
        <title>Draft genome of Tanacetum cinerariifolium, the natural source of mosquito coil.</title>
        <authorList>
            <person name="Yamashiro T."/>
            <person name="Shiraishi A."/>
            <person name="Satake H."/>
            <person name="Nakayama K."/>
        </authorList>
    </citation>
    <scope>NUCLEOTIDE SEQUENCE</scope>
</reference>
<comment type="caution">
    <text evidence="4">The sequence shown here is derived from an EMBL/GenBank/DDBJ whole genome shotgun (WGS) entry which is preliminary data.</text>
</comment>
<feature type="compositionally biased region" description="Basic and acidic residues" evidence="2">
    <location>
        <begin position="245"/>
        <end position="269"/>
    </location>
</feature>
<keyword evidence="4" id="KW-0808">Transferase</keyword>
<proteinExistence type="predicted"/>
<dbReference type="PANTHER" id="PTHR48475">
    <property type="entry name" value="RIBONUCLEASE H"/>
    <property type="match status" value="1"/>
</dbReference>
<dbReference type="Gene3D" id="3.10.10.10">
    <property type="entry name" value="HIV Type 1 Reverse Transcriptase, subunit A, domain 1"/>
    <property type="match status" value="1"/>
</dbReference>
<dbReference type="EMBL" id="BKCJ010002128">
    <property type="protein sequence ID" value="GEU46459.1"/>
    <property type="molecule type" value="Genomic_DNA"/>
</dbReference>
<feature type="domain" description="HMA" evidence="3">
    <location>
        <begin position="788"/>
        <end position="851"/>
    </location>
</feature>
<dbReference type="InterPro" id="IPR043502">
    <property type="entry name" value="DNA/RNA_pol_sf"/>
</dbReference>
<dbReference type="InterPro" id="IPR012337">
    <property type="entry name" value="RNaseH-like_sf"/>
</dbReference>
<dbReference type="Gene3D" id="3.30.70.100">
    <property type="match status" value="1"/>
</dbReference>
<comment type="subcellular location">
    <subcellularLocation>
        <location evidence="1">Membrane</location>
        <topology evidence="1">Peripheral membrane protein</topology>
    </subcellularLocation>
</comment>
<keyword evidence="4" id="KW-0548">Nucleotidyltransferase</keyword>
<protein>
    <submittedName>
        <fullName evidence="4">Reverse transcriptase domain-containing protein</fullName>
    </submittedName>
</protein>
<gene>
    <name evidence="4" type="ORF">Tci_018437</name>
</gene>
<dbReference type="GO" id="GO:0003676">
    <property type="term" value="F:nucleic acid binding"/>
    <property type="evidence" value="ECO:0007669"/>
    <property type="project" value="InterPro"/>
</dbReference>
<keyword evidence="4" id="KW-0695">RNA-directed DNA polymerase</keyword>
<feature type="region of interest" description="Disordered" evidence="2">
    <location>
        <begin position="186"/>
        <end position="269"/>
    </location>
</feature>
<dbReference type="Pfam" id="PF03732">
    <property type="entry name" value="Retrotrans_gag"/>
    <property type="match status" value="1"/>
</dbReference>
<accession>A0A6L2KBZ0</accession>
<dbReference type="CDD" id="cd00371">
    <property type="entry name" value="HMA"/>
    <property type="match status" value="1"/>
</dbReference>
<dbReference type="GO" id="GO:0016020">
    <property type="term" value="C:membrane"/>
    <property type="evidence" value="ECO:0007669"/>
    <property type="project" value="UniProtKB-SubCell"/>
</dbReference>
<dbReference type="SUPFAM" id="SSF53098">
    <property type="entry name" value="Ribonuclease H-like"/>
    <property type="match status" value="1"/>
</dbReference>
<evidence type="ECO:0000259" key="3">
    <source>
        <dbReference type="PROSITE" id="PS50846"/>
    </source>
</evidence>
<dbReference type="InterPro" id="IPR006121">
    <property type="entry name" value="HMA_dom"/>
</dbReference>
<dbReference type="PROSITE" id="PS50846">
    <property type="entry name" value="HMA_2"/>
    <property type="match status" value="1"/>
</dbReference>
<dbReference type="InterPro" id="IPR036163">
    <property type="entry name" value="HMA_dom_sf"/>
</dbReference>
<dbReference type="AlphaFoldDB" id="A0A6L2KBZ0"/>
<sequence length="1005" mass="112927">MCEEENPFTPRIHNFESSRKTRMPNNVKTYDETGDPEDHVKVFQVAAQVERWAMPTWCHMFNSTLIGAARVWFDELPPESIDGYKDLRAAFLAYFMQQKKYVKDPVEIHNIKQRDGETIKDFMERFKTETGRMKGAPKCMRIFGFMHGVNNPELTKRLNEHVSKTMEEMMITTTAFIRGEAAAASKKKGHVSWKPHDQSKRHSLDKRFDFRGHSRERKGSNRFTPSPGRRKKFWLPTQVSSSRHPHGDAEIKQERKQSKTGKKEAATKDKPTTIYMVQSWQRKVKQKVAQSFERVGEITFPQLAASNETEGPLVIEAQMGGHMIHRMYIDATTLLTGFSGETIWPLGQLRLLVTIGDATHSTKAWMNFMVVKSLSPYNGIIGRPGLKAIQAVPSTVYGMLKFPVEGGVATIRSTILIPTECASVTTSSVIPREERTRPANFTVALHPDFLDQEVVIGGSLSDKGRTELCSVLTKNLDIFAWQPSDMTGVPWSVAEHRLNIQEGYSPVRQKKRGQAPERAMAIQAELAEADEEKTTFHTGEGVYCYTKMPFGLKNAGATYQRLIDKAFEGQVGWNIETLKKCIKKSDFHWTTKAEQAFQQLKQHLSELPLLVAPKPQEELIMYLSTTYGAISAVLMTERGMTQTPIYFISRALQGPKLNYSPMEKLVLSLVFAAKRLRRYFQAHPTTVITDQPIKQVMSHFLIEMPRDVSQAVPVAVTQEEPWTLFTDGSSCVDGSGAGLILTNPEGVESTYALRFQFTASNNEAEYEALVAGLRIAAQMGVKNIDGESVTVVLKLDLHCEGCAKKVKSSIRHFKGVESVNADMAGNKITVTGKVDPAQVKERIEKKTKKKVEIVSPQVKKDDKKSDEKSPEKKSDDKKADAKKSDEKGNNGGDGEKKKDSDKDKKKDEVKADASRSVEPVNKLEYYGQNPFAYTMPMYNQSYYNQDYGISTSNHGYENMGYANHGYAMQYSNGPPPPPPMYMHDSRGLDAGMFSDENPNAACSIM</sequence>
<dbReference type="PANTHER" id="PTHR48475:SF2">
    <property type="entry name" value="RIBONUCLEASE H"/>
    <property type="match status" value="1"/>
</dbReference>
<dbReference type="Pfam" id="PF13456">
    <property type="entry name" value="RVT_3"/>
    <property type="match status" value="1"/>
</dbReference>
<dbReference type="InterPro" id="IPR043128">
    <property type="entry name" value="Rev_trsase/Diguanyl_cyclase"/>
</dbReference>
<evidence type="ECO:0000256" key="2">
    <source>
        <dbReference type="SAM" id="MobiDB-lite"/>
    </source>
</evidence>
<name>A0A6L2KBZ0_TANCI</name>
<dbReference type="GO" id="GO:0003964">
    <property type="term" value="F:RNA-directed DNA polymerase activity"/>
    <property type="evidence" value="ECO:0007669"/>
    <property type="project" value="UniProtKB-KW"/>
</dbReference>
<evidence type="ECO:0000256" key="1">
    <source>
        <dbReference type="ARBA" id="ARBA00004170"/>
    </source>
</evidence>
<dbReference type="SUPFAM" id="SSF55008">
    <property type="entry name" value="HMA, heavy metal-associated domain"/>
    <property type="match status" value="1"/>
</dbReference>
<dbReference type="GO" id="GO:0009626">
    <property type="term" value="P:plant-type hypersensitive response"/>
    <property type="evidence" value="ECO:0007669"/>
    <property type="project" value="UniProtKB-KW"/>
</dbReference>
<evidence type="ECO:0000313" key="4">
    <source>
        <dbReference type="EMBL" id="GEU46459.1"/>
    </source>
</evidence>
<feature type="region of interest" description="Disordered" evidence="2">
    <location>
        <begin position="847"/>
        <end position="916"/>
    </location>
</feature>